<reference evidence="10" key="1">
    <citation type="submission" date="2020-05" db="EMBL/GenBank/DDBJ databases">
        <authorList>
            <person name="Chiriac C."/>
            <person name="Salcher M."/>
            <person name="Ghai R."/>
            <person name="Kavagutti S V."/>
        </authorList>
    </citation>
    <scope>NUCLEOTIDE SEQUENCE</scope>
</reference>
<dbReference type="Pfam" id="PF00510">
    <property type="entry name" value="COX3"/>
    <property type="match status" value="1"/>
</dbReference>
<evidence type="ECO:0000313" key="7">
    <source>
        <dbReference type="EMBL" id="CAB4674102.1"/>
    </source>
</evidence>
<evidence type="ECO:0000259" key="6">
    <source>
        <dbReference type="PROSITE" id="PS50253"/>
    </source>
</evidence>
<dbReference type="EMBL" id="CAFBOJ010000083">
    <property type="protein sequence ID" value="CAB4982467.1"/>
    <property type="molecule type" value="Genomic_DNA"/>
</dbReference>
<dbReference type="AlphaFoldDB" id="A0A6J7MP33"/>
<dbReference type="InterPro" id="IPR000298">
    <property type="entry name" value="Cyt_c_oxidase-like_su3"/>
</dbReference>
<dbReference type="EMBL" id="CAEZWO010000197">
    <property type="protein sequence ID" value="CAB4674102.1"/>
    <property type="molecule type" value="Genomic_DNA"/>
</dbReference>
<evidence type="ECO:0000256" key="3">
    <source>
        <dbReference type="ARBA" id="ARBA00022989"/>
    </source>
</evidence>
<feature type="transmembrane region" description="Helical" evidence="5">
    <location>
        <begin position="105"/>
        <end position="125"/>
    </location>
</feature>
<dbReference type="InterPro" id="IPR013833">
    <property type="entry name" value="Cyt_c_oxidase_su3_a-hlx"/>
</dbReference>
<dbReference type="EMBL" id="CAEZYB010000036">
    <property type="protein sequence ID" value="CAB4700923.1"/>
    <property type="molecule type" value="Genomic_DNA"/>
</dbReference>
<dbReference type="GO" id="GO:0004129">
    <property type="term" value="F:cytochrome-c oxidase activity"/>
    <property type="evidence" value="ECO:0007669"/>
    <property type="project" value="InterPro"/>
</dbReference>
<feature type="domain" description="Heme-copper oxidase subunit III family profile" evidence="6">
    <location>
        <begin position="1"/>
        <end position="204"/>
    </location>
</feature>
<evidence type="ECO:0000256" key="4">
    <source>
        <dbReference type="ARBA" id="ARBA00023136"/>
    </source>
</evidence>
<proteinExistence type="predicted"/>
<dbReference type="EMBL" id="CAFAZX010000028">
    <property type="protein sequence ID" value="CAB4842437.1"/>
    <property type="molecule type" value="Genomic_DNA"/>
</dbReference>
<evidence type="ECO:0000313" key="10">
    <source>
        <dbReference type="EMBL" id="CAB4982467.1"/>
    </source>
</evidence>
<dbReference type="SUPFAM" id="SSF81452">
    <property type="entry name" value="Cytochrome c oxidase subunit III-like"/>
    <property type="match status" value="1"/>
</dbReference>
<comment type="subcellular location">
    <subcellularLocation>
        <location evidence="1">Membrane</location>
        <topology evidence="1">Multi-pass membrane protein</topology>
    </subcellularLocation>
</comment>
<keyword evidence="4 5" id="KW-0472">Membrane</keyword>
<gene>
    <name evidence="7" type="ORF">UFOPK2254_01426</name>
    <name evidence="8" type="ORF">UFOPK2646_00460</name>
    <name evidence="9" type="ORF">UFOPK3241_00655</name>
    <name evidence="10" type="ORF">UFOPK3937_00808</name>
</gene>
<feature type="transmembrane region" description="Helical" evidence="5">
    <location>
        <begin position="183"/>
        <end position="203"/>
    </location>
</feature>
<protein>
    <submittedName>
        <fullName evidence="10">Unannotated protein</fullName>
    </submittedName>
</protein>
<dbReference type="InterPro" id="IPR035973">
    <property type="entry name" value="Cyt_c_oxidase_su3-like_sf"/>
</dbReference>
<dbReference type="PROSITE" id="PS50253">
    <property type="entry name" value="COX3"/>
    <property type="match status" value="1"/>
</dbReference>
<accession>A0A6J7MP33</accession>
<dbReference type="GO" id="GO:0022904">
    <property type="term" value="P:respiratory electron transport chain"/>
    <property type="evidence" value="ECO:0007669"/>
    <property type="project" value="InterPro"/>
</dbReference>
<feature type="transmembrane region" description="Helical" evidence="5">
    <location>
        <begin position="75"/>
        <end position="93"/>
    </location>
</feature>
<evidence type="ECO:0000313" key="8">
    <source>
        <dbReference type="EMBL" id="CAB4700923.1"/>
    </source>
</evidence>
<name>A0A6J7MP33_9ZZZZ</name>
<keyword evidence="3 5" id="KW-1133">Transmembrane helix</keyword>
<feature type="transmembrane region" description="Helical" evidence="5">
    <location>
        <begin position="25"/>
        <end position="48"/>
    </location>
</feature>
<evidence type="ECO:0000313" key="9">
    <source>
        <dbReference type="EMBL" id="CAB4842437.1"/>
    </source>
</evidence>
<keyword evidence="2 5" id="KW-0812">Transmembrane</keyword>
<dbReference type="GO" id="GO:0016020">
    <property type="term" value="C:membrane"/>
    <property type="evidence" value="ECO:0007669"/>
    <property type="project" value="UniProtKB-SubCell"/>
</dbReference>
<evidence type="ECO:0000256" key="2">
    <source>
        <dbReference type="ARBA" id="ARBA00022692"/>
    </source>
</evidence>
<evidence type="ECO:0000256" key="1">
    <source>
        <dbReference type="ARBA" id="ARBA00004141"/>
    </source>
</evidence>
<dbReference type="Gene3D" id="1.20.120.80">
    <property type="entry name" value="Cytochrome c oxidase, subunit III, four-helix bundle"/>
    <property type="match status" value="1"/>
</dbReference>
<organism evidence="10">
    <name type="scientific">freshwater metagenome</name>
    <dbReference type="NCBI Taxonomy" id="449393"/>
    <lineage>
        <taxon>unclassified sequences</taxon>
        <taxon>metagenomes</taxon>
        <taxon>ecological metagenomes</taxon>
    </lineage>
</organism>
<sequence length="204" mass="22009">MSVETHGHSNPHHEHPDVVGSRNRLGVILILVADIAMALSVLFVYFYLKGQNVNDMWLPAATEDSPAILALSSKGTWYITALAGLGAAAHFYGLKGARAKNATQLVLGGGVALVFSIAALVYQFMQISSAPFTTTSGAYASCYFLIAGLNALHLVLTVFIALGNWNRSRLGIYAADHWHVDIVNVWWIWMTVSSLLGAFALSFA</sequence>
<evidence type="ECO:0000256" key="5">
    <source>
        <dbReference type="SAM" id="Phobius"/>
    </source>
</evidence>
<feature type="transmembrane region" description="Helical" evidence="5">
    <location>
        <begin position="137"/>
        <end position="162"/>
    </location>
</feature>